<dbReference type="AlphaFoldDB" id="A0A1S1V9S9"/>
<name>A0A1S1V9S9_9FIRM</name>
<dbReference type="InterPro" id="IPR002545">
    <property type="entry name" value="CheW-lke_dom"/>
</dbReference>
<dbReference type="Gene3D" id="2.30.30.40">
    <property type="entry name" value="SH3 Domains"/>
    <property type="match status" value="1"/>
</dbReference>
<reference evidence="2 3" key="1">
    <citation type="submission" date="2016-09" db="EMBL/GenBank/DDBJ databases">
        <title>Genome sequence of Eubacterium angustum.</title>
        <authorList>
            <person name="Poehlein A."/>
            <person name="Daniel R."/>
        </authorList>
    </citation>
    <scope>NUCLEOTIDE SEQUENCE [LARGE SCALE GENOMIC DNA]</scope>
    <source>
        <strain evidence="2 3">DSM 1989</strain>
    </source>
</reference>
<evidence type="ECO:0000313" key="3">
    <source>
        <dbReference type="Proteomes" id="UP000180254"/>
    </source>
</evidence>
<dbReference type="GO" id="GO:0006935">
    <property type="term" value="P:chemotaxis"/>
    <property type="evidence" value="ECO:0007669"/>
    <property type="project" value="InterPro"/>
</dbReference>
<accession>A0A1S1V9S9</accession>
<dbReference type="OrthoDB" id="9794382at2"/>
<protein>
    <submittedName>
        <fullName evidence="2">Chemotaxis protein CheW</fullName>
    </submittedName>
</protein>
<comment type="caution">
    <text evidence="2">The sequence shown here is derived from an EMBL/GenBank/DDBJ whole genome shotgun (WGS) entry which is preliminary data.</text>
</comment>
<proteinExistence type="predicted"/>
<dbReference type="SMART" id="SM00260">
    <property type="entry name" value="CheW"/>
    <property type="match status" value="1"/>
</dbReference>
<feature type="domain" description="CheW-like" evidence="1">
    <location>
        <begin position="3"/>
        <end position="143"/>
    </location>
</feature>
<sequence length="151" mass="17109">MAEKQYVVFRLDNEEYGIGIMNVREIIPYKESIKVPNTPDFIEGIINYRGNVTPIICLKKRFNISKRVEDGNTRIIVINIGDRQVGFIVDEASQTIKLDESEIDPAPSIVSSVEREYIDGVGKKEDRLIILIDLGKILTEGEREELKGIDA</sequence>
<dbReference type="PANTHER" id="PTHR22617">
    <property type="entry name" value="CHEMOTAXIS SENSOR HISTIDINE KINASE-RELATED"/>
    <property type="match status" value="1"/>
</dbReference>
<evidence type="ECO:0000313" key="2">
    <source>
        <dbReference type="EMBL" id="OHW62479.1"/>
    </source>
</evidence>
<dbReference type="Gene3D" id="2.40.50.180">
    <property type="entry name" value="CheA-289, Domain 4"/>
    <property type="match status" value="1"/>
</dbReference>
<dbReference type="PROSITE" id="PS50851">
    <property type="entry name" value="CHEW"/>
    <property type="match status" value="1"/>
</dbReference>
<dbReference type="EMBL" id="MKIE01000003">
    <property type="protein sequence ID" value="OHW62479.1"/>
    <property type="molecule type" value="Genomic_DNA"/>
</dbReference>
<dbReference type="InterPro" id="IPR039315">
    <property type="entry name" value="CheW"/>
</dbReference>
<dbReference type="InterPro" id="IPR036061">
    <property type="entry name" value="CheW-like_dom_sf"/>
</dbReference>
<evidence type="ECO:0000259" key="1">
    <source>
        <dbReference type="PROSITE" id="PS50851"/>
    </source>
</evidence>
<dbReference type="CDD" id="cd00732">
    <property type="entry name" value="CheW"/>
    <property type="match status" value="1"/>
</dbReference>
<dbReference type="Proteomes" id="UP000180254">
    <property type="component" value="Unassembled WGS sequence"/>
</dbReference>
<dbReference type="GO" id="GO:0007165">
    <property type="term" value="P:signal transduction"/>
    <property type="evidence" value="ECO:0007669"/>
    <property type="project" value="InterPro"/>
</dbReference>
<dbReference type="GO" id="GO:0005829">
    <property type="term" value="C:cytosol"/>
    <property type="evidence" value="ECO:0007669"/>
    <property type="project" value="TreeGrafter"/>
</dbReference>
<keyword evidence="3" id="KW-1185">Reference proteome</keyword>
<dbReference type="RefSeq" id="WP_071062388.1">
    <property type="nucleotide sequence ID" value="NZ_MKIE01000003.1"/>
</dbReference>
<organism evidence="2 3">
    <name type="scientific">Andreesenia angusta</name>
    <dbReference type="NCBI Taxonomy" id="39480"/>
    <lineage>
        <taxon>Bacteria</taxon>
        <taxon>Bacillati</taxon>
        <taxon>Bacillota</taxon>
        <taxon>Tissierellia</taxon>
        <taxon>Tissierellales</taxon>
        <taxon>Gottschalkiaceae</taxon>
        <taxon>Andreesenia</taxon>
    </lineage>
</organism>
<dbReference type="SUPFAM" id="SSF50341">
    <property type="entry name" value="CheW-like"/>
    <property type="match status" value="1"/>
</dbReference>
<dbReference type="PANTHER" id="PTHR22617:SF23">
    <property type="entry name" value="CHEMOTAXIS PROTEIN CHEW"/>
    <property type="match status" value="1"/>
</dbReference>
<dbReference type="Pfam" id="PF01584">
    <property type="entry name" value="CheW"/>
    <property type="match status" value="1"/>
</dbReference>
<gene>
    <name evidence="2" type="primary">cheW_3</name>
    <name evidence="2" type="ORF">EUAN_10410</name>
</gene>
<dbReference type="STRING" id="39480.EUAN_10410"/>